<organism evidence="2 3">
    <name type="scientific">Bifidobacterium pullorum subsp. gallinarum</name>
    <dbReference type="NCBI Taxonomy" id="78344"/>
    <lineage>
        <taxon>Bacteria</taxon>
        <taxon>Bacillati</taxon>
        <taxon>Actinomycetota</taxon>
        <taxon>Actinomycetes</taxon>
        <taxon>Bifidobacteriales</taxon>
        <taxon>Bifidobacteriaceae</taxon>
        <taxon>Bifidobacterium</taxon>
    </lineage>
</organism>
<protein>
    <submittedName>
        <fullName evidence="2">DUF3427 domain-containing protein</fullName>
    </submittedName>
</protein>
<comment type="caution">
    <text evidence="2">The sequence shown here is derived from an EMBL/GenBank/DDBJ whole genome shotgun (WGS) entry which is preliminary data.</text>
</comment>
<dbReference type="Proteomes" id="UP000786560">
    <property type="component" value="Unassembled WGS sequence"/>
</dbReference>
<reference evidence="2" key="1">
    <citation type="journal article" date="2021" name="PeerJ">
        <title>Extensive microbial diversity within the chicken gut microbiome revealed by metagenomics and culture.</title>
        <authorList>
            <person name="Gilroy R."/>
            <person name="Ravi A."/>
            <person name="Getino M."/>
            <person name="Pursley I."/>
            <person name="Horton D.L."/>
            <person name="Alikhan N.F."/>
            <person name="Baker D."/>
            <person name="Gharbi K."/>
            <person name="Hall N."/>
            <person name="Watson M."/>
            <person name="Adriaenssens E.M."/>
            <person name="Foster-Nyarko E."/>
            <person name="Jarju S."/>
            <person name="Secka A."/>
            <person name="Antonio M."/>
            <person name="Oren A."/>
            <person name="Chaudhuri R.R."/>
            <person name="La Ragione R."/>
            <person name="Hildebrand F."/>
            <person name="Pallen M.J."/>
        </authorList>
    </citation>
    <scope>NUCLEOTIDE SEQUENCE</scope>
    <source>
        <strain evidence="2">ChiBcolR7-4860</strain>
    </source>
</reference>
<accession>A0A921LU08</accession>
<sequence>MFFADTIRCGLMACREMFERARVGRRGFDRGFLYEQKYKLADVMRLLGWSDEMNGQNVGGYFCHKTTGTMPIFVKYANSQYDDRFLGLQEMRYFSKNNRTEDSPEFQWVKYGYGTEAWQEDHFIPLFVMRKEESDEAKYYYVGHVAAVNDLHTITRKTEGDGGATVNLAVANLRLARPLDPELFRHLTGMATS</sequence>
<proteinExistence type="predicted"/>
<dbReference type="InterPro" id="IPR021835">
    <property type="entry name" value="DUF3427"/>
</dbReference>
<evidence type="ECO:0000259" key="1">
    <source>
        <dbReference type="Pfam" id="PF11907"/>
    </source>
</evidence>
<dbReference type="EMBL" id="DYUX01000012">
    <property type="protein sequence ID" value="HJG41314.1"/>
    <property type="molecule type" value="Genomic_DNA"/>
</dbReference>
<name>A0A921LU08_9BIFI</name>
<gene>
    <name evidence="2" type="ORF">K8U73_02860</name>
</gene>
<dbReference type="AlphaFoldDB" id="A0A921LU08"/>
<dbReference type="Pfam" id="PF11907">
    <property type="entry name" value="DUF3427"/>
    <property type="match status" value="1"/>
</dbReference>
<evidence type="ECO:0000313" key="2">
    <source>
        <dbReference type="EMBL" id="HJG41314.1"/>
    </source>
</evidence>
<feature type="domain" description="DUF3427" evidence="1">
    <location>
        <begin position="32"/>
        <end position="187"/>
    </location>
</feature>
<reference evidence="2" key="2">
    <citation type="submission" date="2021-09" db="EMBL/GenBank/DDBJ databases">
        <authorList>
            <person name="Gilroy R."/>
        </authorList>
    </citation>
    <scope>NUCLEOTIDE SEQUENCE</scope>
    <source>
        <strain evidence="2">ChiBcolR7-4860</strain>
    </source>
</reference>
<evidence type="ECO:0000313" key="3">
    <source>
        <dbReference type="Proteomes" id="UP000786560"/>
    </source>
</evidence>